<dbReference type="InterPro" id="IPR045540">
    <property type="entry name" value="YegS/DAGK_C"/>
</dbReference>
<dbReference type="InterPro" id="IPR050187">
    <property type="entry name" value="Lipid_Phosphate_FormReg"/>
</dbReference>
<keyword evidence="3" id="KW-0808">Transferase</keyword>
<dbReference type="PANTHER" id="PTHR12358:SF106">
    <property type="entry name" value="LIPID KINASE YEGS"/>
    <property type="match status" value="1"/>
</dbReference>
<keyword evidence="7" id="KW-0444">Lipid biosynthesis</keyword>
<keyword evidence="11" id="KW-1185">Reference proteome</keyword>
<keyword evidence="4" id="KW-0547">Nucleotide-binding</keyword>
<dbReference type="InterPro" id="IPR001206">
    <property type="entry name" value="Diacylglycerol_kinase_cat_dom"/>
</dbReference>
<dbReference type="EMBL" id="VYSA01000001">
    <property type="protein sequence ID" value="KAA9111183.1"/>
    <property type="molecule type" value="Genomic_DNA"/>
</dbReference>
<evidence type="ECO:0000256" key="1">
    <source>
        <dbReference type="ARBA" id="ARBA00001946"/>
    </source>
</evidence>
<comment type="cofactor">
    <cofactor evidence="1">
        <name>Mg(2+)</name>
        <dbReference type="ChEBI" id="CHEBI:18420"/>
    </cofactor>
</comment>
<organism evidence="10 11">
    <name type="scientific">Microbacterium rhizomatis</name>
    <dbReference type="NCBI Taxonomy" id="1631477"/>
    <lineage>
        <taxon>Bacteria</taxon>
        <taxon>Bacillati</taxon>
        <taxon>Actinomycetota</taxon>
        <taxon>Actinomycetes</taxon>
        <taxon>Micrococcales</taxon>
        <taxon>Microbacteriaceae</taxon>
        <taxon>Microbacterium</taxon>
    </lineage>
</organism>
<dbReference type="InterPro" id="IPR016064">
    <property type="entry name" value="NAD/diacylglycerol_kinase_sf"/>
</dbReference>
<name>A0A5J5J8Q9_9MICO</name>
<dbReference type="Gene3D" id="2.60.200.40">
    <property type="match status" value="1"/>
</dbReference>
<dbReference type="InterPro" id="IPR017438">
    <property type="entry name" value="ATP-NAD_kinase_N"/>
</dbReference>
<evidence type="ECO:0000256" key="7">
    <source>
        <dbReference type="ARBA" id="ARBA00023209"/>
    </source>
</evidence>
<evidence type="ECO:0000256" key="4">
    <source>
        <dbReference type="ARBA" id="ARBA00022741"/>
    </source>
</evidence>
<keyword evidence="5 10" id="KW-0418">Kinase</keyword>
<dbReference type="GO" id="GO:0005886">
    <property type="term" value="C:plasma membrane"/>
    <property type="evidence" value="ECO:0007669"/>
    <property type="project" value="TreeGrafter"/>
</dbReference>
<dbReference type="GO" id="GO:0008654">
    <property type="term" value="P:phospholipid biosynthetic process"/>
    <property type="evidence" value="ECO:0007669"/>
    <property type="project" value="UniProtKB-KW"/>
</dbReference>
<dbReference type="SMART" id="SM00046">
    <property type="entry name" value="DAGKc"/>
    <property type="match status" value="1"/>
</dbReference>
<protein>
    <submittedName>
        <fullName evidence="10">Diacylglycerol kinase</fullName>
    </submittedName>
</protein>
<feature type="domain" description="DAGKc" evidence="9">
    <location>
        <begin position="1"/>
        <end position="129"/>
    </location>
</feature>
<evidence type="ECO:0000313" key="10">
    <source>
        <dbReference type="EMBL" id="KAA9111183.1"/>
    </source>
</evidence>
<evidence type="ECO:0000313" key="11">
    <source>
        <dbReference type="Proteomes" id="UP000325827"/>
    </source>
</evidence>
<dbReference type="OrthoDB" id="142078at2"/>
<keyword evidence="8" id="KW-1208">Phospholipid metabolism</keyword>
<evidence type="ECO:0000256" key="6">
    <source>
        <dbReference type="ARBA" id="ARBA00022840"/>
    </source>
</evidence>
<keyword evidence="7" id="KW-0443">Lipid metabolism</keyword>
<dbReference type="RefSeq" id="WP_150447953.1">
    <property type="nucleotide sequence ID" value="NZ_VYSA01000001.1"/>
</dbReference>
<dbReference type="GO" id="GO:0005524">
    <property type="term" value="F:ATP binding"/>
    <property type="evidence" value="ECO:0007669"/>
    <property type="project" value="UniProtKB-KW"/>
</dbReference>
<evidence type="ECO:0000256" key="3">
    <source>
        <dbReference type="ARBA" id="ARBA00022679"/>
    </source>
</evidence>
<keyword evidence="6" id="KW-0067">ATP-binding</keyword>
<evidence type="ECO:0000256" key="5">
    <source>
        <dbReference type="ARBA" id="ARBA00022777"/>
    </source>
</evidence>
<dbReference type="Proteomes" id="UP000325827">
    <property type="component" value="Unassembled WGS sequence"/>
</dbReference>
<dbReference type="Pfam" id="PF00781">
    <property type="entry name" value="DAGK_cat"/>
    <property type="match status" value="1"/>
</dbReference>
<dbReference type="AlphaFoldDB" id="A0A5J5J8Q9"/>
<dbReference type="PROSITE" id="PS50146">
    <property type="entry name" value="DAGK"/>
    <property type="match status" value="1"/>
</dbReference>
<evidence type="ECO:0000256" key="8">
    <source>
        <dbReference type="ARBA" id="ARBA00023264"/>
    </source>
</evidence>
<dbReference type="Gene3D" id="3.40.50.10330">
    <property type="entry name" value="Probable inorganic polyphosphate/atp-NAD kinase, domain 1"/>
    <property type="match status" value="1"/>
</dbReference>
<evidence type="ECO:0000259" key="9">
    <source>
        <dbReference type="PROSITE" id="PS50146"/>
    </source>
</evidence>
<sequence length="310" mass="32212">MNVTLLANPAARSGAHTRAAPEAAERLRAHGIRTTIISGGSAAESSDLLRKALEIGTDAVVVAGGDGTVHLAIQELAGSGIPLGIIPSGTGNDLASAVGLRELDVAAAADTIAAGWRRRLDLARVTREDGTTEFFGSVLASGFDSRVNDRANAMRWPRGGSRYNIAILIEFLTLRGIPYEVELTLADGSTERISGDLVMATIGNGDTYGGGIPICPAADPSDGLLDVTIVRPAGRLRLLRLLPRVYKGTHASVPEVSMFRVLSARLASPGVTAYADGDPIGVLPLVVDVVPAALSLFAPEPRASRPSSPR</sequence>
<accession>A0A5J5J8Q9</accession>
<dbReference type="NCBIfam" id="NF008882">
    <property type="entry name" value="PRK11914.1"/>
    <property type="match status" value="1"/>
</dbReference>
<dbReference type="PANTHER" id="PTHR12358">
    <property type="entry name" value="SPHINGOSINE KINASE"/>
    <property type="match status" value="1"/>
</dbReference>
<dbReference type="Pfam" id="PF19279">
    <property type="entry name" value="YegS_C"/>
    <property type="match status" value="1"/>
</dbReference>
<comment type="caution">
    <text evidence="10">The sequence shown here is derived from an EMBL/GenBank/DDBJ whole genome shotgun (WGS) entry which is preliminary data.</text>
</comment>
<keyword evidence="7" id="KW-0594">Phospholipid biosynthesis</keyword>
<proteinExistence type="inferred from homology"/>
<gene>
    <name evidence="10" type="ORF">F6B43_06180</name>
</gene>
<dbReference type="GO" id="GO:0004143">
    <property type="term" value="F:ATP-dependent diacylglycerol kinase activity"/>
    <property type="evidence" value="ECO:0007669"/>
    <property type="project" value="TreeGrafter"/>
</dbReference>
<comment type="similarity">
    <text evidence="2">Belongs to the diacylglycerol/lipid kinase family.</text>
</comment>
<dbReference type="SUPFAM" id="SSF111331">
    <property type="entry name" value="NAD kinase/diacylglycerol kinase-like"/>
    <property type="match status" value="1"/>
</dbReference>
<evidence type="ECO:0000256" key="2">
    <source>
        <dbReference type="ARBA" id="ARBA00005983"/>
    </source>
</evidence>
<reference evidence="11" key="1">
    <citation type="submission" date="2019-09" db="EMBL/GenBank/DDBJ databases">
        <title>Mumia zhuanghuii sp. nov. isolated from the intestinal contents of plateau pika (Ochotona curzoniae) in the Qinghai-Tibet plateau of China.</title>
        <authorList>
            <person name="Tian Z."/>
        </authorList>
    </citation>
    <scope>NUCLEOTIDE SEQUENCE [LARGE SCALE GENOMIC DNA]</scope>
    <source>
        <strain evidence="11">JCM 30598</strain>
    </source>
</reference>